<dbReference type="InterPro" id="IPR013783">
    <property type="entry name" value="Ig-like_fold"/>
</dbReference>
<dbReference type="SMART" id="SM00409">
    <property type="entry name" value="IG"/>
    <property type="match status" value="2"/>
</dbReference>
<reference evidence="11" key="3">
    <citation type="submission" date="2025-09" db="UniProtKB">
        <authorList>
            <consortium name="Ensembl"/>
        </authorList>
    </citation>
    <scope>IDENTIFICATION</scope>
</reference>
<dbReference type="Pfam" id="PF07686">
    <property type="entry name" value="V-set"/>
    <property type="match status" value="1"/>
</dbReference>
<dbReference type="InterPro" id="IPR007110">
    <property type="entry name" value="Ig-like_dom"/>
</dbReference>
<keyword evidence="3" id="KW-0732">Signal</keyword>
<dbReference type="AlphaFoldDB" id="A0A671Y4B5"/>
<dbReference type="GO" id="GO:0009617">
    <property type="term" value="P:response to bacterium"/>
    <property type="evidence" value="ECO:0007669"/>
    <property type="project" value="TreeGrafter"/>
</dbReference>
<evidence type="ECO:0000256" key="6">
    <source>
        <dbReference type="ARBA" id="ARBA00023157"/>
    </source>
</evidence>
<dbReference type="InterPro" id="IPR003599">
    <property type="entry name" value="Ig_sub"/>
</dbReference>
<evidence type="ECO:0000256" key="2">
    <source>
        <dbReference type="ARBA" id="ARBA00022475"/>
    </source>
</evidence>
<dbReference type="PANTHER" id="PTHR19433:SF133">
    <property type="entry name" value="IMMUNE-TYPE RECEPTOR 5 PRECURSOR-RELATED"/>
    <property type="match status" value="1"/>
</dbReference>
<dbReference type="SMART" id="SM00406">
    <property type="entry name" value="IGv"/>
    <property type="match status" value="1"/>
</dbReference>
<reference evidence="11" key="2">
    <citation type="submission" date="2025-08" db="UniProtKB">
        <authorList>
            <consortium name="Ensembl"/>
        </authorList>
    </citation>
    <scope>IDENTIFICATION</scope>
</reference>
<dbReference type="Proteomes" id="UP000472265">
    <property type="component" value="Chromosome 18"/>
</dbReference>
<evidence type="ECO:0000256" key="5">
    <source>
        <dbReference type="ARBA" id="ARBA00023136"/>
    </source>
</evidence>
<comment type="subcellular location">
    <subcellularLocation>
        <location evidence="1">Cell membrane</location>
    </subcellularLocation>
</comment>
<name>A0A671Y4B5_SPAAU</name>
<keyword evidence="7" id="KW-0325">Glycoprotein</keyword>
<evidence type="ECO:0000259" key="10">
    <source>
        <dbReference type="PROSITE" id="PS50835"/>
    </source>
</evidence>
<organism evidence="11 12">
    <name type="scientific">Sparus aurata</name>
    <name type="common">Gilthead sea bream</name>
    <dbReference type="NCBI Taxonomy" id="8175"/>
    <lineage>
        <taxon>Eukaryota</taxon>
        <taxon>Metazoa</taxon>
        <taxon>Chordata</taxon>
        <taxon>Craniata</taxon>
        <taxon>Vertebrata</taxon>
        <taxon>Euteleostomi</taxon>
        <taxon>Actinopterygii</taxon>
        <taxon>Neopterygii</taxon>
        <taxon>Teleostei</taxon>
        <taxon>Neoteleostei</taxon>
        <taxon>Acanthomorphata</taxon>
        <taxon>Eupercaria</taxon>
        <taxon>Spariformes</taxon>
        <taxon>Sparidae</taxon>
        <taxon>Sparus</taxon>
    </lineage>
</organism>
<evidence type="ECO:0000256" key="1">
    <source>
        <dbReference type="ARBA" id="ARBA00004236"/>
    </source>
</evidence>
<dbReference type="PROSITE" id="PS50835">
    <property type="entry name" value="IG_LIKE"/>
    <property type="match status" value="2"/>
</dbReference>
<evidence type="ECO:0000256" key="8">
    <source>
        <dbReference type="SAM" id="MobiDB-lite"/>
    </source>
</evidence>
<feature type="region of interest" description="Disordered" evidence="8">
    <location>
        <begin position="310"/>
        <end position="333"/>
    </location>
</feature>
<dbReference type="InterPro" id="IPR052051">
    <property type="entry name" value="TCR_complex_component"/>
</dbReference>
<evidence type="ECO:0000256" key="9">
    <source>
        <dbReference type="SAM" id="Phobius"/>
    </source>
</evidence>
<keyword evidence="9" id="KW-0812">Transmembrane</keyword>
<keyword evidence="9" id="KW-1133">Transmembrane helix</keyword>
<dbReference type="SUPFAM" id="SSF48726">
    <property type="entry name" value="Immunoglobulin"/>
    <property type="match status" value="2"/>
</dbReference>
<keyword evidence="4" id="KW-0391">Immunity</keyword>
<evidence type="ECO:0000256" key="7">
    <source>
        <dbReference type="ARBA" id="ARBA00023180"/>
    </source>
</evidence>
<dbReference type="InParanoid" id="A0A671Y4B5"/>
<dbReference type="CDD" id="cd00099">
    <property type="entry name" value="IgV"/>
    <property type="match status" value="1"/>
</dbReference>
<dbReference type="Ensembl" id="ENSSAUT00010058783.1">
    <property type="protein sequence ID" value="ENSSAUP00010055951.1"/>
    <property type="gene ID" value="ENSSAUG00010022983.1"/>
</dbReference>
<dbReference type="GO" id="GO:0002376">
    <property type="term" value="P:immune system process"/>
    <property type="evidence" value="ECO:0007669"/>
    <property type="project" value="UniProtKB-KW"/>
</dbReference>
<proteinExistence type="predicted"/>
<dbReference type="GO" id="GO:0005886">
    <property type="term" value="C:plasma membrane"/>
    <property type="evidence" value="ECO:0007669"/>
    <property type="project" value="UniProtKB-SubCell"/>
</dbReference>
<feature type="domain" description="Ig-like" evidence="10">
    <location>
        <begin position="146"/>
        <end position="242"/>
    </location>
</feature>
<keyword evidence="5 9" id="KW-0472">Membrane</keyword>
<dbReference type="InterPro" id="IPR036179">
    <property type="entry name" value="Ig-like_dom_sf"/>
</dbReference>
<keyword evidence="12" id="KW-1185">Reference proteome</keyword>
<reference evidence="11" key="1">
    <citation type="submission" date="2021-04" db="EMBL/GenBank/DDBJ databases">
        <authorList>
            <consortium name="Wellcome Sanger Institute Data Sharing"/>
        </authorList>
    </citation>
    <scope>NUCLEOTIDE SEQUENCE [LARGE SCALE GENOMIC DNA]</scope>
</reference>
<protein>
    <recommendedName>
        <fullName evidence="10">Ig-like domain-containing protein</fullName>
    </recommendedName>
</protein>
<dbReference type="InterPro" id="IPR013106">
    <property type="entry name" value="Ig_V-set"/>
</dbReference>
<sequence>MHGNSYSFLSYHDKFLHPTLIVIYCFAYCLFFSFHLDTLVPVTTVELGEPATFTCAFSNALISRRSIQWYKQSAGDLLKLIVTRQKSTQPEYAPEFPASRFQVNSNDNFSNLTILRTRQEDEGMYHCAVSEWIIKTVWSGTYLNIQNVHLFNTPTASDPVRPGDLKTLQCSVLSDSETKTCPGDHSVFWFRVGSDKSHPNILYTDGNRRDECEDRSDTQKSCVYHFSKKVSSSDAGTYYCAVATCGEILFGNGAKVETGMILNSVLEVIYNYIICYFNNIIPECVSNEPFAAQTDSGDDLNYAALHLSGRGATAGRKKKEEETEESVYSQVKR</sequence>
<evidence type="ECO:0000313" key="11">
    <source>
        <dbReference type="Ensembl" id="ENSSAUP00010055951.1"/>
    </source>
</evidence>
<dbReference type="GeneTree" id="ENSGT01030000234530"/>
<evidence type="ECO:0000313" key="12">
    <source>
        <dbReference type="Proteomes" id="UP000472265"/>
    </source>
</evidence>
<evidence type="ECO:0000256" key="4">
    <source>
        <dbReference type="ARBA" id="ARBA00022859"/>
    </source>
</evidence>
<dbReference type="Gene3D" id="2.60.40.10">
    <property type="entry name" value="Immunoglobulins"/>
    <property type="match status" value="2"/>
</dbReference>
<feature type="domain" description="Ig-like" evidence="10">
    <location>
        <begin position="18"/>
        <end position="130"/>
    </location>
</feature>
<accession>A0A671Y4B5</accession>
<keyword evidence="6" id="KW-1015">Disulfide bond</keyword>
<evidence type="ECO:0000256" key="3">
    <source>
        <dbReference type="ARBA" id="ARBA00022729"/>
    </source>
</evidence>
<dbReference type="FunCoup" id="A0A671Y4B5">
    <property type="interactions" value="2"/>
</dbReference>
<feature type="transmembrane region" description="Helical" evidence="9">
    <location>
        <begin position="15"/>
        <end position="34"/>
    </location>
</feature>
<keyword evidence="2" id="KW-1003">Cell membrane</keyword>
<dbReference type="PANTHER" id="PTHR19433">
    <property type="entry name" value="T-CELL RECEPTOR ALPHA CHAIN V REGION-RELATED"/>
    <property type="match status" value="1"/>
</dbReference>
<dbReference type="OMA" id="TQKKCSY"/>